<keyword evidence="2" id="KW-1185">Reference proteome</keyword>
<dbReference type="RefSeq" id="WP_251224744.1">
    <property type="nucleotide sequence ID" value="NZ_JAMBOL010000027.1"/>
</dbReference>
<evidence type="ECO:0000313" key="2">
    <source>
        <dbReference type="Proteomes" id="UP001139179"/>
    </source>
</evidence>
<proteinExistence type="predicted"/>
<protein>
    <submittedName>
        <fullName evidence="1">Uncharacterized protein</fullName>
    </submittedName>
</protein>
<dbReference type="EMBL" id="JAMBOL010000027">
    <property type="protein sequence ID" value="MCM3716065.1"/>
    <property type="molecule type" value="Genomic_DNA"/>
</dbReference>
<dbReference type="Proteomes" id="UP001139179">
    <property type="component" value="Unassembled WGS sequence"/>
</dbReference>
<sequence>MNRPNLNPMLRPNSSQIRSKWNETNIRKPPTETRKTRIDKKHDIHIPLELQLYKMLRRQAHKQQLSMTQYSSWLVQKGLRMDISLFPELDYRQHKTMARAKLEQYYYDELFNFSLEWGYTTMRRTAHRILVEMIKRKEGSVT</sequence>
<accession>A0A9X2DVC5</accession>
<comment type="caution">
    <text evidence="1">The sequence shown here is derived from an EMBL/GenBank/DDBJ whole genome shotgun (WGS) entry which is preliminary data.</text>
</comment>
<organism evidence="1 2">
    <name type="scientific">Halalkalibacter oceani</name>
    <dbReference type="NCBI Taxonomy" id="1653776"/>
    <lineage>
        <taxon>Bacteria</taxon>
        <taxon>Bacillati</taxon>
        <taxon>Bacillota</taxon>
        <taxon>Bacilli</taxon>
        <taxon>Bacillales</taxon>
        <taxon>Bacillaceae</taxon>
        <taxon>Halalkalibacter</taxon>
    </lineage>
</organism>
<name>A0A9X2DVC5_9BACI</name>
<gene>
    <name evidence="1" type="ORF">M3202_18595</name>
</gene>
<evidence type="ECO:0000313" key="1">
    <source>
        <dbReference type="EMBL" id="MCM3716065.1"/>
    </source>
</evidence>
<dbReference type="AlphaFoldDB" id="A0A9X2DVC5"/>
<reference evidence="1" key="1">
    <citation type="submission" date="2022-05" db="EMBL/GenBank/DDBJ databases">
        <title>Comparative Genomics of Spacecraft Associated Microbes.</title>
        <authorList>
            <person name="Tran M.T."/>
            <person name="Wright A."/>
            <person name="Seuylemezian A."/>
            <person name="Eisen J."/>
            <person name="Coil D."/>
        </authorList>
    </citation>
    <scope>NUCLEOTIDE SEQUENCE</scope>
    <source>
        <strain evidence="1">214.1.1</strain>
    </source>
</reference>